<protein>
    <submittedName>
        <fullName evidence="2">Uncharacterized protein</fullName>
    </submittedName>
</protein>
<feature type="compositionally biased region" description="Low complexity" evidence="1">
    <location>
        <begin position="41"/>
        <end position="67"/>
    </location>
</feature>
<feature type="region of interest" description="Disordered" evidence="1">
    <location>
        <begin position="118"/>
        <end position="146"/>
    </location>
</feature>
<feature type="compositionally biased region" description="Low complexity" evidence="1">
    <location>
        <begin position="119"/>
        <end position="134"/>
    </location>
</feature>
<evidence type="ECO:0000256" key="1">
    <source>
        <dbReference type="SAM" id="MobiDB-lite"/>
    </source>
</evidence>
<accession>A0A4R6PP40</accession>
<gene>
    <name evidence="2" type="ORF">DFR75_102228</name>
</gene>
<dbReference type="AlphaFoldDB" id="A0A4R6PP40"/>
<sequence length="146" mass="14437">MRAAGSHRAAQGPHRSRRSGHVSVQRGADKGTIGSQPAISAALVPEAETAPEATASSNSSSPVASNNHVRASVSTTFGGFPLVCRGPSMHCTATNGGTRTSTECPGALAANARAVPFTAAPSSPRPGAAAPASPNHCATANTAART</sequence>
<keyword evidence="3" id="KW-1185">Reference proteome</keyword>
<proteinExistence type="predicted"/>
<name>A0A4R6PP40_NOCIG</name>
<feature type="region of interest" description="Disordered" evidence="1">
    <location>
        <begin position="1"/>
        <end position="67"/>
    </location>
</feature>
<organism evidence="2 3">
    <name type="scientific">Nocardia ignorata</name>
    <dbReference type="NCBI Taxonomy" id="145285"/>
    <lineage>
        <taxon>Bacteria</taxon>
        <taxon>Bacillati</taxon>
        <taxon>Actinomycetota</taxon>
        <taxon>Actinomycetes</taxon>
        <taxon>Mycobacteriales</taxon>
        <taxon>Nocardiaceae</taxon>
        <taxon>Nocardia</taxon>
    </lineage>
</organism>
<evidence type="ECO:0000313" key="2">
    <source>
        <dbReference type="EMBL" id="TDP39516.1"/>
    </source>
</evidence>
<dbReference type="EMBL" id="SNXK01000002">
    <property type="protein sequence ID" value="TDP39516.1"/>
    <property type="molecule type" value="Genomic_DNA"/>
</dbReference>
<reference evidence="2 3" key="1">
    <citation type="submission" date="2019-03" db="EMBL/GenBank/DDBJ databases">
        <title>Genomic Encyclopedia of Type Strains, Phase IV (KMG-IV): sequencing the most valuable type-strain genomes for metagenomic binning, comparative biology and taxonomic classification.</title>
        <authorList>
            <person name="Goeker M."/>
        </authorList>
    </citation>
    <scope>NUCLEOTIDE SEQUENCE [LARGE SCALE GENOMIC DNA]</scope>
    <source>
        <strain evidence="2 3">DSM 44496</strain>
    </source>
</reference>
<comment type="caution">
    <text evidence="2">The sequence shown here is derived from an EMBL/GenBank/DDBJ whole genome shotgun (WGS) entry which is preliminary data.</text>
</comment>
<dbReference type="Proteomes" id="UP000295087">
    <property type="component" value="Unassembled WGS sequence"/>
</dbReference>
<feature type="compositionally biased region" description="Polar residues" evidence="1">
    <location>
        <begin position="136"/>
        <end position="146"/>
    </location>
</feature>
<evidence type="ECO:0000313" key="3">
    <source>
        <dbReference type="Proteomes" id="UP000295087"/>
    </source>
</evidence>